<dbReference type="Proteomes" id="UP000324222">
    <property type="component" value="Unassembled WGS sequence"/>
</dbReference>
<evidence type="ECO:0000313" key="2">
    <source>
        <dbReference type="Proteomes" id="UP000324222"/>
    </source>
</evidence>
<dbReference type="AlphaFoldDB" id="A0A5B7F3Z0"/>
<evidence type="ECO:0000313" key="1">
    <source>
        <dbReference type="EMBL" id="MPC40267.1"/>
    </source>
</evidence>
<protein>
    <submittedName>
        <fullName evidence="1">Uncharacterized protein</fullName>
    </submittedName>
</protein>
<reference evidence="1 2" key="1">
    <citation type="submission" date="2019-05" db="EMBL/GenBank/DDBJ databases">
        <title>Another draft genome of Portunus trituberculatus and its Hox gene families provides insights of decapod evolution.</title>
        <authorList>
            <person name="Jeong J.-H."/>
            <person name="Song I."/>
            <person name="Kim S."/>
            <person name="Choi T."/>
            <person name="Kim D."/>
            <person name="Ryu S."/>
            <person name="Kim W."/>
        </authorList>
    </citation>
    <scope>NUCLEOTIDE SEQUENCE [LARGE SCALE GENOMIC DNA]</scope>
    <source>
        <tissue evidence="1">Muscle</tissue>
    </source>
</reference>
<keyword evidence="2" id="KW-1185">Reference proteome</keyword>
<sequence>MPPKSCPKWCVAGDELGELRREIWRGSLTWPVGAVGGPFISEDVAAFMVPQTTPGCEDVMILPEDARLGVQVFRGASGEWRHAAGGATAHRSINST</sequence>
<accession>A0A5B7F3Z0</accession>
<organism evidence="1 2">
    <name type="scientific">Portunus trituberculatus</name>
    <name type="common">Swimming crab</name>
    <name type="synonym">Neptunus trituberculatus</name>
    <dbReference type="NCBI Taxonomy" id="210409"/>
    <lineage>
        <taxon>Eukaryota</taxon>
        <taxon>Metazoa</taxon>
        <taxon>Ecdysozoa</taxon>
        <taxon>Arthropoda</taxon>
        <taxon>Crustacea</taxon>
        <taxon>Multicrustacea</taxon>
        <taxon>Malacostraca</taxon>
        <taxon>Eumalacostraca</taxon>
        <taxon>Eucarida</taxon>
        <taxon>Decapoda</taxon>
        <taxon>Pleocyemata</taxon>
        <taxon>Brachyura</taxon>
        <taxon>Eubrachyura</taxon>
        <taxon>Portunoidea</taxon>
        <taxon>Portunidae</taxon>
        <taxon>Portuninae</taxon>
        <taxon>Portunus</taxon>
    </lineage>
</organism>
<comment type="caution">
    <text evidence="1">The sequence shown here is derived from an EMBL/GenBank/DDBJ whole genome shotgun (WGS) entry which is preliminary data.</text>
</comment>
<gene>
    <name evidence="1" type="ORF">E2C01_033823</name>
</gene>
<dbReference type="EMBL" id="VSRR010004638">
    <property type="protein sequence ID" value="MPC40267.1"/>
    <property type="molecule type" value="Genomic_DNA"/>
</dbReference>
<proteinExistence type="predicted"/>
<name>A0A5B7F3Z0_PORTR</name>